<keyword evidence="2" id="KW-1133">Transmembrane helix</keyword>
<dbReference type="SMART" id="SM00909">
    <property type="entry name" value="Germane"/>
    <property type="match status" value="1"/>
</dbReference>
<feature type="compositionally biased region" description="Low complexity" evidence="1">
    <location>
        <begin position="41"/>
        <end position="54"/>
    </location>
</feature>
<dbReference type="EMBL" id="CP017599">
    <property type="protein sequence ID" value="AOX01688.1"/>
    <property type="molecule type" value="Genomic_DNA"/>
</dbReference>
<organism evidence="4 5">
    <name type="scientific">Moorena producens PAL-8-15-08-1</name>
    <dbReference type="NCBI Taxonomy" id="1458985"/>
    <lineage>
        <taxon>Bacteria</taxon>
        <taxon>Bacillati</taxon>
        <taxon>Cyanobacteriota</taxon>
        <taxon>Cyanophyceae</taxon>
        <taxon>Coleofasciculales</taxon>
        <taxon>Coleofasciculaceae</taxon>
        <taxon>Moorena</taxon>
    </lineage>
</organism>
<dbReference type="Proteomes" id="UP000177870">
    <property type="component" value="Chromosome"/>
</dbReference>
<reference evidence="5" key="1">
    <citation type="submission" date="2016-10" db="EMBL/GenBank/DDBJ databases">
        <title>Comparative genomics uncovers the prolific and rare metabolic potential of the cyanobacterial genus Moorea.</title>
        <authorList>
            <person name="Leao T."/>
            <person name="Castelao G."/>
            <person name="Korobeynikov A."/>
            <person name="Monroe E.A."/>
            <person name="Podell S."/>
            <person name="Glukhov E."/>
            <person name="Allen E."/>
            <person name="Gerwick W.H."/>
            <person name="Gerwick L."/>
        </authorList>
    </citation>
    <scope>NUCLEOTIDE SEQUENCE [LARGE SCALE GENOMIC DNA]</scope>
    <source>
        <strain evidence="5">PAL-8-15-08-1</strain>
    </source>
</reference>
<evidence type="ECO:0000313" key="4">
    <source>
        <dbReference type="EMBL" id="AOX01688.1"/>
    </source>
</evidence>
<keyword evidence="2" id="KW-0472">Membrane</keyword>
<dbReference type="AlphaFoldDB" id="A0A1D8TVL2"/>
<sequence length="212" mass="22725">MHDQQDDRGIPLGVIASISILVLAAAGGGSWWAWRSQQSSPEVPVTTTPESSTPKSSQTIQPTTDKPSTKEKIQVYWLNDVDNKIVLIPSPIPLNNKTLNKGEILESAFNSLLAGPTNGTFTTTIPQGTKLRGVSLKSDGVHVDLSQEFTVGGGSSSMSGRLAQVVYTASSLDPNTQVWIEVDGKQLEVLGGEGLMLDQPLTRQDVNQNFPL</sequence>
<proteinExistence type="predicted"/>
<feature type="region of interest" description="Disordered" evidence="1">
    <location>
        <begin position="41"/>
        <end position="69"/>
    </location>
</feature>
<feature type="compositionally biased region" description="Polar residues" evidence="1">
    <location>
        <begin position="55"/>
        <end position="66"/>
    </location>
</feature>
<dbReference type="OrthoDB" id="510914at2"/>
<evidence type="ECO:0000313" key="5">
    <source>
        <dbReference type="Proteomes" id="UP000177870"/>
    </source>
</evidence>
<dbReference type="KEGG" id="mpro:BJP34_21605"/>
<evidence type="ECO:0000259" key="3">
    <source>
        <dbReference type="SMART" id="SM00909"/>
    </source>
</evidence>
<evidence type="ECO:0000256" key="1">
    <source>
        <dbReference type="SAM" id="MobiDB-lite"/>
    </source>
</evidence>
<dbReference type="InterPro" id="IPR019606">
    <property type="entry name" value="GerMN"/>
</dbReference>
<dbReference type="Pfam" id="PF10646">
    <property type="entry name" value="Germane"/>
    <property type="match status" value="1"/>
</dbReference>
<keyword evidence="2" id="KW-0812">Transmembrane</keyword>
<gene>
    <name evidence="4" type="ORF">BJP34_21605</name>
</gene>
<dbReference type="RefSeq" id="WP_070394123.1">
    <property type="nucleotide sequence ID" value="NZ_CP017599.1"/>
</dbReference>
<dbReference type="STRING" id="1458985.BJP34_21605"/>
<accession>A0A1D8TVL2</accession>
<evidence type="ECO:0000256" key="2">
    <source>
        <dbReference type="SAM" id="Phobius"/>
    </source>
</evidence>
<feature type="domain" description="GerMN" evidence="3">
    <location>
        <begin position="105"/>
        <end position="191"/>
    </location>
</feature>
<protein>
    <submittedName>
        <fullName evidence="4">Spore germination protein</fullName>
    </submittedName>
</protein>
<name>A0A1D8TVL2_9CYAN</name>
<feature type="transmembrane region" description="Helical" evidence="2">
    <location>
        <begin position="12"/>
        <end position="34"/>
    </location>
</feature>